<feature type="region of interest" description="Disordered" evidence="1">
    <location>
        <begin position="1"/>
        <end position="23"/>
    </location>
</feature>
<feature type="domain" description="Dynein heavy chain tail" evidence="2">
    <location>
        <begin position="208"/>
        <end position="295"/>
    </location>
</feature>
<evidence type="ECO:0000313" key="3">
    <source>
        <dbReference type="Ensembl" id="ENSLLTP00000023897.1"/>
    </source>
</evidence>
<evidence type="ECO:0000256" key="1">
    <source>
        <dbReference type="SAM" id="MobiDB-lite"/>
    </source>
</evidence>
<organism evidence="3 4">
    <name type="scientific">Laticauda laticaudata</name>
    <name type="common">Blue-ringed sea krait</name>
    <name type="synonym">Blue-lipped sea krait</name>
    <dbReference type="NCBI Taxonomy" id="8630"/>
    <lineage>
        <taxon>Eukaryota</taxon>
        <taxon>Metazoa</taxon>
        <taxon>Chordata</taxon>
        <taxon>Craniata</taxon>
        <taxon>Vertebrata</taxon>
        <taxon>Euteleostomi</taxon>
        <taxon>Lepidosauria</taxon>
        <taxon>Squamata</taxon>
        <taxon>Bifurcata</taxon>
        <taxon>Unidentata</taxon>
        <taxon>Episquamata</taxon>
        <taxon>Toxicofera</taxon>
        <taxon>Serpentes</taxon>
        <taxon>Colubroidea</taxon>
        <taxon>Elapidae</taxon>
        <taxon>Laticaudinae</taxon>
        <taxon>Laticauda</taxon>
    </lineage>
</organism>
<sequence length="301" mass="33765">MGSKEEEQDPDQEGSPEANPRARLLGERVARSLRVEPERWARCLESAEARRLLRAFLESEPAGRLLFVTQGTAGQLALAEELVLAPTAGRSSKGVFLLRLASGPLRSPPAPGQLLYGDLSGATLDQLATLVGEVMMPLLVNQRNHHSWPNVVSKDIINHVCSLKRNVFVMVGQIRGKTLLSLPIEPERERCINSDNEKKTELVDKSIIHAIESSVIEWTHQIQNVLKRQSSELLLQGKDPHPMVELEFWKNRYEDLQCIYSQLKARRILTMLELLDKVQSTYFPALKSIFSDVEAGNFGLL</sequence>
<dbReference type="GO" id="GO:0005858">
    <property type="term" value="C:axonemal dynein complex"/>
    <property type="evidence" value="ECO:0007669"/>
    <property type="project" value="TreeGrafter"/>
</dbReference>
<name>A0A8C5SYS6_LATLA</name>
<dbReference type="Proteomes" id="UP000694406">
    <property type="component" value="Unplaced"/>
</dbReference>
<accession>A0A8C5SYS6</accession>
<protein>
    <recommendedName>
        <fullName evidence="2">Dynein heavy chain tail domain-containing protein</fullName>
    </recommendedName>
</protein>
<dbReference type="GO" id="GO:0007018">
    <property type="term" value="P:microtubule-based movement"/>
    <property type="evidence" value="ECO:0007669"/>
    <property type="project" value="InterPro"/>
</dbReference>
<dbReference type="AlphaFoldDB" id="A0A8C5SYS6"/>
<keyword evidence="4" id="KW-1185">Reference proteome</keyword>
<proteinExistence type="predicted"/>
<dbReference type="PANTHER" id="PTHR46532:SF11">
    <property type="entry name" value="DYNEIN AXONEMAL HEAVY CHAIN 12"/>
    <property type="match status" value="1"/>
</dbReference>
<dbReference type="InterPro" id="IPR013594">
    <property type="entry name" value="Dynein_heavy_tail"/>
</dbReference>
<reference evidence="3" key="2">
    <citation type="submission" date="2025-09" db="UniProtKB">
        <authorList>
            <consortium name="Ensembl"/>
        </authorList>
    </citation>
    <scope>IDENTIFICATION</scope>
</reference>
<feature type="compositionally biased region" description="Acidic residues" evidence="1">
    <location>
        <begin position="1"/>
        <end position="14"/>
    </location>
</feature>
<dbReference type="Ensembl" id="ENSLLTT00000024766.1">
    <property type="protein sequence ID" value="ENSLLTP00000023897.1"/>
    <property type="gene ID" value="ENSLLTG00000017620.1"/>
</dbReference>
<evidence type="ECO:0000259" key="2">
    <source>
        <dbReference type="Pfam" id="PF08385"/>
    </source>
</evidence>
<dbReference type="Pfam" id="PF08385">
    <property type="entry name" value="DHC_N1"/>
    <property type="match status" value="1"/>
</dbReference>
<evidence type="ECO:0000313" key="4">
    <source>
        <dbReference type="Proteomes" id="UP000694406"/>
    </source>
</evidence>
<dbReference type="GO" id="GO:0045505">
    <property type="term" value="F:dynein intermediate chain binding"/>
    <property type="evidence" value="ECO:0007669"/>
    <property type="project" value="InterPro"/>
</dbReference>
<reference evidence="3" key="1">
    <citation type="submission" date="2025-08" db="UniProtKB">
        <authorList>
            <consortium name="Ensembl"/>
        </authorList>
    </citation>
    <scope>IDENTIFICATION</scope>
</reference>
<dbReference type="InterPro" id="IPR026983">
    <property type="entry name" value="DHC"/>
</dbReference>
<dbReference type="GeneTree" id="ENSGT00940000159717"/>
<dbReference type="GO" id="GO:0051959">
    <property type="term" value="F:dynein light intermediate chain binding"/>
    <property type="evidence" value="ECO:0007669"/>
    <property type="project" value="InterPro"/>
</dbReference>
<dbReference type="PANTHER" id="PTHR46532">
    <property type="entry name" value="MALE FERTILITY FACTOR KL5"/>
    <property type="match status" value="1"/>
</dbReference>